<feature type="transmembrane region" description="Helical" evidence="7">
    <location>
        <begin position="105"/>
        <end position="133"/>
    </location>
</feature>
<comment type="similarity">
    <text evidence="7">Belongs to the binding-protein-dependent transport system permease family.</text>
</comment>
<dbReference type="InterPro" id="IPR035906">
    <property type="entry name" value="MetI-like_sf"/>
</dbReference>
<dbReference type="PANTHER" id="PTHR43386:SF26">
    <property type="entry name" value="ABC TRANSPORTER PERMEASE PROTEIN"/>
    <property type="match status" value="1"/>
</dbReference>
<feature type="domain" description="ABC transmembrane type-1" evidence="8">
    <location>
        <begin position="103"/>
        <end position="302"/>
    </location>
</feature>
<accession>A0ABX2EDB7</accession>
<feature type="transmembrane region" description="Helical" evidence="7">
    <location>
        <begin position="172"/>
        <end position="190"/>
    </location>
</feature>
<evidence type="ECO:0000256" key="4">
    <source>
        <dbReference type="ARBA" id="ARBA00022692"/>
    </source>
</evidence>
<comment type="caution">
    <text evidence="9">The sequence shown here is derived from an EMBL/GenBank/DDBJ whole genome shotgun (WGS) entry which is preliminary data.</text>
</comment>
<keyword evidence="4 7" id="KW-0812">Transmembrane</keyword>
<dbReference type="InterPro" id="IPR050366">
    <property type="entry name" value="BP-dependent_transpt_permease"/>
</dbReference>
<protein>
    <submittedName>
        <fullName evidence="9">ABC transporter permease</fullName>
    </submittedName>
</protein>
<reference evidence="9 10" key="1">
    <citation type="submission" date="2020-05" db="EMBL/GenBank/DDBJ databases">
        <title>Aquincola sp. isolate from soil.</title>
        <authorList>
            <person name="Han J."/>
            <person name="Kim D.-U."/>
        </authorList>
    </citation>
    <scope>NUCLEOTIDE SEQUENCE [LARGE SCALE GENOMIC DNA]</scope>
    <source>
        <strain evidence="9 10">S2</strain>
    </source>
</reference>
<evidence type="ECO:0000256" key="7">
    <source>
        <dbReference type="RuleBase" id="RU363032"/>
    </source>
</evidence>
<dbReference type="CDD" id="cd06261">
    <property type="entry name" value="TM_PBP2"/>
    <property type="match status" value="1"/>
</dbReference>
<feature type="transmembrane region" description="Helical" evidence="7">
    <location>
        <begin position="229"/>
        <end position="254"/>
    </location>
</feature>
<organism evidence="9 10">
    <name type="scientific">Pseudaquabacterium terrae</name>
    <dbReference type="NCBI Taxonomy" id="2732868"/>
    <lineage>
        <taxon>Bacteria</taxon>
        <taxon>Pseudomonadati</taxon>
        <taxon>Pseudomonadota</taxon>
        <taxon>Betaproteobacteria</taxon>
        <taxon>Burkholderiales</taxon>
        <taxon>Sphaerotilaceae</taxon>
        <taxon>Pseudaquabacterium</taxon>
    </lineage>
</organism>
<keyword evidence="10" id="KW-1185">Reference proteome</keyword>
<evidence type="ECO:0000256" key="2">
    <source>
        <dbReference type="ARBA" id="ARBA00022448"/>
    </source>
</evidence>
<evidence type="ECO:0000313" key="9">
    <source>
        <dbReference type="EMBL" id="NRF66597.1"/>
    </source>
</evidence>
<dbReference type="Gene3D" id="1.10.3720.10">
    <property type="entry name" value="MetI-like"/>
    <property type="match status" value="1"/>
</dbReference>
<dbReference type="InterPro" id="IPR025966">
    <property type="entry name" value="OppC_N"/>
</dbReference>
<feature type="transmembrane region" description="Helical" evidence="7">
    <location>
        <begin position="33"/>
        <end position="55"/>
    </location>
</feature>
<feature type="transmembrane region" description="Helical" evidence="7">
    <location>
        <begin position="281"/>
        <end position="305"/>
    </location>
</feature>
<dbReference type="Pfam" id="PF00528">
    <property type="entry name" value="BPD_transp_1"/>
    <property type="match status" value="1"/>
</dbReference>
<evidence type="ECO:0000259" key="8">
    <source>
        <dbReference type="PROSITE" id="PS50928"/>
    </source>
</evidence>
<proteinExistence type="inferred from homology"/>
<dbReference type="PROSITE" id="PS50928">
    <property type="entry name" value="ABC_TM1"/>
    <property type="match status" value="1"/>
</dbReference>
<dbReference type="SUPFAM" id="SSF161098">
    <property type="entry name" value="MetI-like"/>
    <property type="match status" value="1"/>
</dbReference>
<gene>
    <name evidence="9" type="ORF">HLB44_06345</name>
</gene>
<dbReference type="EMBL" id="JABRWJ010000002">
    <property type="protein sequence ID" value="NRF66597.1"/>
    <property type="molecule type" value="Genomic_DNA"/>
</dbReference>
<keyword evidence="5 7" id="KW-1133">Transmembrane helix</keyword>
<dbReference type="Proteomes" id="UP000737171">
    <property type="component" value="Unassembled WGS sequence"/>
</dbReference>
<keyword evidence="2 7" id="KW-0813">Transport</keyword>
<dbReference type="Pfam" id="PF12911">
    <property type="entry name" value="OppC_N"/>
    <property type="match status" value="1"/>
</dbReference>
<evidence type="ECO:0000313" key="10">
    <source>
        <dbReference type="Proteomes" id="UP000737171"/>
    </source>
</evidence>
<dbReference type="RefSeq" id="WP_173121718.1">
    <property type="nucleotide sequence ID" value="NZ_JABRWJ010000002.1"/>
</dbReference>
<evidence type="ECO:0000256" key="1">
    <source>
        <dbReference type="ARBA" id="ARBA00004651"/>
    </source>
</evidence>
<sequence length="314" mass="33933">MTIENSLAPTVAPGALARFLDGDVWHSFKNSPVAIVASIVAMLCIICALFANWIAPHNPLDLATLELMDARLPPAWEPEGKSKYWLGTDDQGRDILSALMYGSRISLFVGFASVLVSVVVGVGLGLLSGFVGGRVDAFIMRVCDVMLSFPSILIALLIDGVGRAMFPNAHDTLAFTVLIIAISLTGWVQYARTVRGSTMVERQREYVQAARVIGVSPARIMRKHVLPNVMGPVLVLATIHIATAIITEATLSFLGVGVPPTSPSLGTLIRVGQDFLFSGEWWITIFPGMVLIMIALSVNLLGDWLRDALNPRLR</sequence>
<keyword evidence="6 7" id="KW-0472">Membrane</keyword>
<evidence type="ECO:0000256" key="3">
    <source>
        <dbReference type="ARBA" id="ARBA00022475"/>
    </source>
</evidence>
<evidence type="ECO:0000256" key="5">
    <source>
        <dbReference type="ARBA" id="ARBA00022989"/>
    </source>
</evidence>
<name>A0ABX2EDB7_9BURK</name>
<dbReference type="InterPro" id="IPR000515">
    <property type="entry name" value="MetI-like"/>
</dbReference>
<evidence type="ECO:0000256" key="6">
    <source>
        <dbReference type="ARBA" id="ARBA00023136"/>
    </source>
</evidence>
<comment type="subcellular location">
    <subcellularLocation>
        <location evidence="1 7">Cell membrane</location>
        <topology evidence="1 7">Multi-pass membrane protein</topology>
    </subcellularLocation>
</comment>
<feature type="transmembrane region" description="Helical" evidence="7">
    <location>
        <begin position="145"/>
        <end position="166"/>
    </location>
</feature>
<dbReference type="PANTHER" id="PTHR43386">
    <property type="entry name" value="OLIGOPEPTIDE TRANSPORT SYSTEM PERMEASE PROTEIN APPC"/>
    <property type="match status" value="1"/>
</dbReference>
<keyword evidence="3" id="KW-1003">Cell membrane</keyword>